<protein>
    <submittedName>
        <fullName evidence="5">Bud site selection protein BUD4</fullName>
    </submittedName>
</protein>
<feature type="compositionally biased region" description="Basic and acidic residues" evidence="3">
    <location>
        <begin position="445"/>
        <end position="468"/>
    </location>
</feature>
<dbReference type="EMBL" id="MPGH01000152">
    <property type="protein sequence ID" value="OLN85812.1"/>
    <property type="molecule type" value="Genomic_DNA"/>
</dbReference>
<dbReference type="PROSITE" id="PS50003">
    <property type="entry name" value="PH_DOMAIN"/>
    <property type="match status" value="1"/>
</dbReference>
<dbReference type="InterPro" id="IPR052007">
    <property type="entry name" value="Bud4"/>
</dbReference>
<dbReference type="GO" id="GO:0005525">
    <property type="term" value="F:GTP binding"/>
    <property type="evidence" value="ECO:0007669"/>
    <property type="project" value="TreeGrafter"/>
</dbReference>
<accession>A0A1Q8RNC4</accession>
<dbReference type="PANTHER" id="PTHR36100">
    <property type="entry name" value="BUD SITE SELECTION PROTEIN 4"/>
    <property type="match status" value="1"/>
</dbReference>
<dbReference type="FunFam" id="2.30.29.30:FF:000311">
    <property type="entry name" value="GTP binding protein (Bud4)"/>
    <property type="match status" value="1"/>
</dbReference>
<feature type="compositionally biased region" description="Basic and acidic residues" evidence="3">
    <location>
        <begin position="373"/>
        <end position="388"/>
    </location>
</feature>
<feature type="compositionally biased region" description="Basic and acidic residues" evidence="3">
    <location>
        <begin position="315"/>
        <end position="325"/>
    </location>
</feature>
<keyword evidence="6" id="KW-1185">Reference proteome</keyword>
<evidence type="ECO:0000313" key="6">
    <source>
        <dbReference type="Proteomes" id="UP000186583"/>
    </source>
</evidence>
<feature type="compositionally biased region" description="Polar residues" evidence="3">
    <location>
        <begin position="228"/>
        <end position="240"/>
    </location>
</feature>
<organism evidence="5 6">
    <name type="scientific">Colletotrichum chlorophyti</name>
    <dbReference type="NCBI Taxonomy" id="708187"/>
    <lineage>
        <taxon>Eukaryota</taxon>
        <taxon>Fungi</taxon>
        <taxon>Dikarya</taxon>
        <taxon>Ascomycota</taxon>
        <taxon>Pezizomycotina</taxon>
        <taxon>Sordariomycetes</taxon>
        <taxon>Hypocreomycetidae</taxon>
        <taxon>Glomerellales</taxon>
        <taxon>Glomerellaceae</taxon>
        <taxon>Colletotrichum</taxon>
    </lineage>
</organism>
<feature type="compositionally biased region" description="Acidic residues" evidence="3">
    <location>
        <begin position="822"/>
        <end position="833"/>
    </location>
</feature>
<dbReference type="InterPro" id="IPR011993">
    <property type="entry name" value="PH-like_dom_sf"/>
</dbReference>
<feature type="compositionally biased region" description="Polar residues" evidence="3">
    <location>
        <begin position="87"/>
        <end position="96"/>
    </location>
</feature>
<feature type="compositionally biased region" description="Polar residues" evidence="3">
    <location>
        <begin position="398"/>
        <end position="409"/>
    </location>
</feature>
<feature type="compositionally biased region" description="Polar residues" evidence="3">
    <location>
        <begin position="178"/>
        <end position="188"/>
    </location>
</feature>
<dbReference type="InterPro" id="IPR001849">
    <property type="entry name" value="PH_domain"/>
</dbReference>
<dbReference type="OrthoDB" id="2123378at2759"/>
<feature type="compositionally biased region" description="Basic and acidic residues" evidence="3">
    <location>
        <begin position="724"/>
        <end position="743"/>
    </location>
</feature>
<feature type="compositionally biased region" description="Acidic residues" evidence="3">
    <location>
        <begin position="800"/>
        <end position="810"/>
    </location>
</feature>
<proteinExistence type="predicted"/>
<feature type="compositionally biased region" description="Low complexity" evidence="3">
    <location>
        <begin position="191"/>
        <end position="202"/>
    </location>
</feature>
<feature type="compositionally biased region" description="Low complexity" evidence="3">
    <location>
        <begin position="543"/>
        <end position="552"/>
    </location>
</feature>
<dbReference type="Gene3D" id="2.30.29.30">
    <property type="entry name" value="Pleckstrin-homology domain (PH domain)/Phosphotyrosine-binding domain (PTB)"/>
    <property type="match status" value="1"/>
</dbReference>
<evidence type="ECO:0000256" key="2">
    <source>
        <dbReference type="ARBA" id="ARBA00023306"/>
    </source>
</evidence>
<comment type="caution">
    <text evidence="5">The sequence shown here is derived from an EMBL/GenBank/DDBJ whole genome shotgun (WGS) entry which is preliminary data.</text>
</comment>
<feature type="compositionally biased region" description="Low complexity" evidence="3">
    <location>
        <begin position="675"/>
        <end position="690"/>
    </location>
</feature>
<keyword evidence="2" id="KW-0131">Cell cycle</keyword>
<feature type="region of interest" description="Disordered" evidence="3">
    <location>
        <begin position="947"/>
        <end position="1068"/>
    </location>
</feature>
<reference evidence="5 6" key="1">
    <citation type="submission" date="2016-11" db="EMBL/GenBank/DDBJ databases">
        <title>Draft Genome Assembly of Colletotrichum chlorophyti a pathogen of herbaceous plants.</title>
        <authorList>
            <person name="Gan P."/>
            <person name="Narusaka M."/>
            <person name="Tsushima A."/>
            <person name="Narusaka Y."/>
            <person name="Takano Y."/>
            <person name="Shirasu K."/>
        </authorList>
    </citation>
    <scope>NUCLEOTIDE SEQUENCE [LARGE SCALE GENOMIC DNA]</scope>
    <source>
        <strain evidence="5 6">NTL11</strain>
    </source>
</reference>
<dbReference type="GO" id="GO:0051301">
    <property type="term" value="P:cell division"/>
    <property type="evidence" value="ECO:0007669"/>
    <property type="project" value="UniProtKB-KW"/>
</dbReference>
<dbReference type="SMART" id="SM00233">
    <property type="entry name" value="PH"/>
    <property type="match status" value="1"/>
</dbReference>
<dbReference type="Pfam" id="PF00169">
    <property type="entry name" value="PH"/>
    <property type="match status" value="1"/>
</dbReference>
<feature type="region of interest" description="Disordered" evidence="3">
    <location>
        <begin position="1"/>
        <end position="515"/>
    </location>
</feature>
<dbReference type="InterPro" id="IPR012966">
    <property type="entry name" value="AHD"/>
</dbReference>
<feature type="compositionally biased region" description="Acidic residues" evidence="3">
    <location>
        <begin position="498"/>
        <end position="515"/>
    </location>
</feature>
<dbReference type="SUPFAM" id="SSF50729">
    <property type="entry name" value="PH domain-like"/>
    <property type="match status" value="1"/>
</dbReference>
<feature type="compositionally biased region" description="Pro residues" evidence="3">
    <location>
        <begin position="203"/>
        <end position="220"/>
    </location>
</feature>
<feature type="region of interest" description="Disordered" evidence="3">
    <location>
        <begin position="535"/>
        <end position="861"/>
    </location>
</feature>
<evidence type="ECO:0000313" key="5">
    <source>
        <dbReference type="EMBL" id="OLN85812.1"/>
    </source>
</evidence>
<dbReference type="CDD" id="cd13278">
    <property type="entry name" value="PH_Bud4"/>
    <property type="match status" value="1"/>
</dbReference>
<name>A0A1Q8RNC4_9PEZI</name>
<keyword evidence="1" id="KW-0132">Cell division</keyword>
<dbReference type="Proteomes" id="UP000186583">
    <property type="component" value="Unassembled WGS sequence"/>
</dbReference>
<evidence type="ECO:0000259" key="4">
    <source>
        <dbReference type="PROSITE" id="PS50003"/>
    </source>
</evidence>
<feature type="compositionally biased region" description="Basic and acidic residues" evidence="3">
    <location>
        <begin position="1193"/>
        <end position="1206"/>
    </location>
</feature>
<feature type="compositionally biased region" description="Basic and acidic residues" evidence="3">
    <location>
        <begin position="1004"/>
        <end position="1013"/>
    </location>
</feature>
<feature type="compositionally biased region" description="Acidic residues" evidence="3">
    <location>
        <begin position="575"/>
        <end position="585"/>
    </location>
</feature>
<feature type="domain" description="PH" evidence="4">
    <location>
        <begin position="1335"/>
        <end position="1456"/>
    </location>
</feature>
<sequence>MATSEEPVHPLRISKGSSTQGSPSPKAPGGLPRPLSELSPSDHRRNSPSWNQQSKKMTLNTDSSPFQSSPMETTTSPRLFWQKRNLDSISTENSNLYGGRHGSPSPTRRTSIERLQRASRVKNSNILALEQKQEYDPTKLPQIERPLAKHQPNSHDGTRTIINGLRSSDSLNRGVGHQRNNSKSSNIPICTPTASPTKASSPSPSPMPTNPSNPSNPPSSPGKDQASPIKSSLSRSNFKNSFDPETGAWSADTSFDDRELPSGKTLHRHAKSVTFDAAPPQINEYEMATPDISSIGSNSREGSFESMEDEDDDEEHYRFGDHDIEGDSFDASLEDTDKTPVVGPEDWRQSAERMDDPFESSPVPEVQPTRLASPEHVRSDSSTSDHRPLPPLPGMGSLTRSDSRSSPGLSATAERMLGAHRSLPSPPPAVASKSEIQSIGNGKMTLEERLKLMMLSDDHKSATEQQRERRLRRGAQRDRIQSPTSDTETAESSMLSLEGEEGDDTIGDISALEDYELPTRISRESILRRANVAADEQAGDYFSSPAPSSSPERPSPERRPLPLDPDIPIPSTEDSTMDDISELSDEGSVIIHRDEPSDAETESITDFYARSDLDENDADSASHYSDGPARVPEVTQVDEEFLTPRAASPVQAFQSFDLSSEIRPLELKSDKTGSAAESPASVAADAPAETPAKEPTPEPVQAAERQVEKEPTPEVQLDAPAEISSDRKHSLPEMKDEGKENEFSRGLQSFMLPPPPEPTAQDLADLQPPPKMTDIQAQLQRPSTPKHLSKPEYDGSGWGEPEDEYDEEPGTPESVIHRPMLDDSESEIFEEPLESPAIPERQATIKASGSKLKTRPSNTPSDIVAMREARRQVSREVPYIPPIPERHRNRLSRDLQGEPDIEDEELVDRRTSFKKRSLTLDLDFGLSLDQDFDRVIEAQKVAFSQQALESPRLPNSSLSRQASRQTTSAKKTISAEMQSQNANIVSRNQRGYLMRQNTKVVTASDKESSDMWKSRSAGNSPVKADRPQSWTVEPWNGRPRQKSIRRRANTSGPVPPLPGQESNAQSLNPLAEEDLNPELATEESGERGRLFVKVLGVKDLDLPIPRNERTWFSLTLDNGVHCVTTAWLELARNAPVGQEFELVVPNDLEFQLTLNVKLEKPLPKKVVAQSPTKTVKPKASTFSRVFASPKKRKEMELRQREEEERQAAQQREAQARQMKVAPTAWDLLSPLAAEDGSFARSYVCLKEHESRCYGRPYVVDVACFNEWATEEAAFASSVKSKRGNTAVVRRAPYKIGKLELQLLFVPRPKGATDDDMPKSMNSCIRELKAAEERLARNWEGHLSQQGGDCPYWRRRYFKLVGTKLTAYHEATRQPRATINLANAKRLIDDRRALTEKETTGKNGRRRRSAFAEDEEGYMFVEEGFRIRFNNGELIDFYADTAEEKEGWMQALTDLIGRGDSNSDDESSGPRSRGKWCELILKREEALRRRTEGRRVHSRTKSTFN</sequence>
<evidence type="ECO:0000256" key="3">
    <source>
        <dbReference type="SAM" id="MobiDB-lite"/>
    </source>
</evidence>
<feature type="compositionally biased region" description="Polar residues" evidence="3">
    <location>
        <begin position="947"/>
        <end position="1001"/>
    </location>
</feature>
<feature type="compositionally biased region" description="Basic residues" evidence="3">
    <location>
        <begin position="1039"/>
        <end position="1048"/>
    </location>
</feature>
<dbReference type="PANTHER" id="PTHR36100:SF1">
    <property type="entry name" value="BUD SITE SELECTION PROTEIN 4"/>
    <property type="match status" value="1"/>
</dbReference>
<feature type="compositionally biased region" description="Basic and acidic residues" evidence="3">
    <location>
        <begin position="345"/>
        <end position="356"/>
    </location>
</feature>
<dbReference type="STRING" id="708187.A0A1Q8RNC4"/>
<feature type="region of interest" description="Disordered" evidence="3">
    <location>
        <begin position="1189"/>
        <end position="1215"/>
    </location>
</feature>
<dbReference type="Pfam" id="PF08174">
    <property type="entry name" value="Anillin"/>
    <property type="match status" value="1"/>
</dbReference>
<feature type="compositionally biased region" description="Polar residues" evidence="3">
    <location>
        <begin position="47"/>
        <end position="77"/>
    </location>
</feature>
<feature type="compositionally biased region" description="Polar residues" evidence="3">
    <location>
        <begin position="291"/>
        <end position="301"/>
    </location>
</feature>
<evidence type="ECO:0000256" key="1">
    <source>
        <dbReference type="ARBA" id="ARBA00022618"/>
    </source>
</evidence>
<gene>
    <name evidence="5" type="ORF">CCHL11_09229</name>
</gene>